<gene>
    <name evidence="1" type="ORF">KPL71_003872</name>
</gene>
<evidence type="ECO:0000313" key="1">
    <source>
        <dbReference type="EMBL" id="KAH9791791.1"/>
    </source>
</evidence>
<accession>A0ACB8N111</accession>
<keyword evidence="2" id="KW-1185">Reference proteome</keyword>
<name>A0ACB8N111_CITSI</name>
<proteinExistence type="predicted"/>
<evidence type="ECO:0000313" key="2">
    <source>
        <dbReference type="Proteomes" id="UP000829398"/>
    </source>
</evidence>
<sequence>MPQRNPIPPRAVSEFERIHFPIPSLAKRFEDRFNGRKVLDSYYVDIEDFRTLIVRGRSVRDMLQRWESAIDFDDRVYPNLVRVFYSNMEISATRLDKIVTQVGGVPIEFDVELLNNILGISNDSHIIYTSRKALSFSSFAHQLVRILYTILQHIVTPKKGHSDEVTRLDVGLLDSLITGRSINLGYVIVRQMLSTPAVNHRLLPYGNIITKILRRFEPPASVQPPASDSLQQLADDVRRISERQQLIITRLDTLSRDQQQLRSEFHTFQHQSIDQQLELIAGQRTLLRYFGYDPGVIAITSVSLLSLQNLDDLTPTYFIRFLKAMVPGLLMTVYEVAINQLYDVAIDKVNKPNLPLTSGDLSMRTGIAIASSSLLMSLAMGIMHRSPPFLLALIIWFLLGSAYSVDDIPDEDGDREFGIRTLSVILGKESVLWLCVYVLVIAYGAAVIVGLTSSPYLLSKLVTIISHSMLATLLWHQAQTVDLSSKASTLSFYMFIWKLHLVEYLIIPFVRL</sequence>
<protein>
    <submittedName>
        <fullName evidence="1">Homogentisate geranylgeranyltransferase</fullName>
    </submittedName>
</protein>
<comment type="caution">
    <text evidence="1">The sequence shown here is derived from an EMBL/GenBank/DDBJ whole genome shotgun (WGS) entry which is preliminary data.</text>
</comment>
<organism evidence="1 2">
    <name type="scientific">Citrus sinensis</name>
    <name type="common">Sweet orange</name>
    <name type="synonym">Citrus aurantium var. sinensis</name>
    <dbReference type="NCBI Taxonomy" id="2711"/>
    <lineage>
        <taxon>Eukaryota</taxon>
        <taxon>Viridiplantae</taxon>
        <taxon>Streptophyta</taxon>
        <taxon>Embryophyta</taxon>
        <taxon>Tracheophyta</taxon>
        <taxon>Spermatophyta</taxon>
        <taxon>Magnoliopsida</taxon>
        <taxon>eudicotyledons</taxon>
        <taxon>Gunneridae</taxon>
        <taxon>Pentapetalae</taxon>
        <taxon>rosids</taxon>
        <taxon>malvids</taxon>
        <taxon>Sapindales</taxon>
        <taxon>Rutaceae</taxon>
        <taxon>Aurantioideae</taxon>
        <taxon>Citrus</taxon>
    </lineage>
</organism>
<dbReference type="Proteomes" id="UP000829398">
    <property type="component" value="Chromosome 2"/>
</dbReference>
<reference evidence="2" key="1">
    <citation type="journal article" date="2023" name="Hortic. Res.">
        <title>A chromosome-level phased genome enabling allele-level studies in sweet orange: a case study on citrus Huanglongbing tolerance.</title>
        <authorList>
            <person name="Wu B."/>
            <person name="Yu Q."/>
            <person name="Deng Z."/>
            <person name="Duan Y."/>
            <person name="Luo F."/>
            <person name="Gmitter F. Jr."/>
        </authorList>
    </citation>
    <scope>NUCLEOTIDE SEQUENCE [LARGE SCALE GENOMIC DNA]</scope>
    <source>
        <strain evidence="2">cv. Valencia</strain>
    </source>
</reference>
<dbReference type="EMBL" id="CM039171">
    <property type="protein sequence ID" value="KAH9791791.1"/>
    <property type="molecule type" value="Genomic_DNA"/>
</dbReference>